<evidence type="ECO:0000313" key="2">
    <source>
        <dbReference type="EMBL" id="NYE40720.1"/>
    </source>
</evidence>
<reference evidence="2 3" key="1">
    <citation type="submission" date="2020-07" db="EMBL/GenBank/DDBJ databases">
        <title>Sequencing the genomes of 1000 actinobacteria strains.</title>
        <authorList>
            <person name="Klenk H.-P."/>
        </authorList>
    </citation>
    <scope>NUCLEOTIDE SEQUENCE [LARGE SCALE GENOMIC DNA]</scope>
    <source>
        <strain evidence="2 3">DSM 41455</strain>
    </source>
</reference>
<evidence type="ECO:0000256" key="1">
    <source>
        <dbReference type="SAM" id="MobiDB-lite"/>
    </source>
</evidence>
<gene>
    <name evidence="2" type="ORF">HEB29_001731</name>
</gene>
<sequence length="281" mass="29929">MTTTTGADTIPTVADDWLIVTEALEAAGWTGADDNPLEILQKDGACWAISNDCYDSAVSKDGWNVDFPSDTPVSVVIAACLAAVGQAPARRILGGTEQADTMAAPAADRAAILREVSKDLRRTAEATFNPHYRSAYHAEATRYALLSDETAVWAQQPTCGHCGHPTEWHDKWEGCVGLNGIGGIGSGDCTCTRRPEQQATAAPCTNPCIACMTDESHDPTPAPAEKTKCVHCGLEVEDRGDPGFGTYTPRWVHIPGGYQTCYPQQDNSPRAAPAPAEETKP</sequence>
<protein>
    <submittedName>
        <fullName evidence="2">Uncharacterized protein</fullName>
    </submittedName>
</protein>
<feature type="region of interest" description="Disordered" evidence="1">
    <location>
        <begin position="259"/>
        <end position="281"/>
    </location>
</feature>
<dbReference type="EMBL" id="JACCCF010000001">
    <property type="protein sequence ID" value="NYE40720.1"/>
    <property type="molecule type" value="Genomic_DNA"/>
</dbReference>
<name>A0A7Y9KVR8_9ACTN</name>
<evidence type="ECO:0000313" key="3">
    <source>
        <dbReference type="Proteomes" id="UP000530403"/>
    </source>
</evidence>
<accession>A0A7Y9KVR8</accession>
<dbReference type="Proteomes" id="UP000530403">
    <property type="component" value="Unassembled WGS sequence"/>
</dbReference>
<proteinExistence type="predicted"/>
<comment type="caution">
    <text evidence="2">The sequence shown here is derived from an EMBL/GenBank/DDBJ whole genome shotgun (WGS) entry which is preliminary data.</text>
</comment>
<dbReference type="RefSeq" id="WP_179763994.1">
    <property type="nucleotide sequence ID" value="NZ_BAAAUE010000007.1"/>
</dbReference>
<organism evidence="2 3">
    <name type="scientific">Streptomyces fulvorobeus</name>
    <dbReference type="NCBI Taxonomy" id="284028"/>
    <lineage>
        <taxon>Bacteria</taxon>
        <taxon>Bacillati</taxon>
        <taxon>Actinomycetota</taxon>
        <taxon>Actinomycetes</taxon>
        <taxon>Kitasatosporales</taxon>
        <taxon>Streptomycetaceae</taxon>
        <taxon>Streptomyces</taxon>
    </lineage>
</organism>
<dbReference type="AlphaFoldDB" id="A0A7Y9KVR8"/>